<keyword evidence="6" id="KW-0720">Serine protease</keyword>
<organism evidence="7 8">
    <name type="scientific">Thalassotalea nanhaiensis</name>
    <dbReference type="NCBI Taxonomy" id="3065648"/>
    <lineage>
        <taxon>Bacteria</taxon>
        <taxon>Pseudomonadati</taxon>
        <taxon>Pseudomonadota</taxon>
        <taxon>Gammaproteobacteria</taxon>
        <taxon>Alteromonadales</taxon>
        <taxon>Colwelliaceae</taxon>
        <taxon>Thalassotalea</taxon>
    </lineage>
</organism>
<dbReference type="InterPro" id="IPR009003">
    <property type="entry name" value="Peptidase_S1_PA"/>
</dbReference>
<evidence type="ECO:0000256" key="3">
    <source>
        <dbReference type="ARBA" id="ARBA00022670"/>
    </source>
</evidence>
<gene>
    <name evidence="7" type="ORF">RI845_08095</name>
</gene>
<evidence type="ECO:0000313" key="8">
    <source>
        <dbReference type="Proteomes" id="UP001248581"/>
    </source>
</evidence>
<evidence type="ECO:0000256" key="6">
    <source>
        <dbReference type="RuleBase" id="RU366067"/>
    </source>
</evidence>
<evidence type="ECO:0000256" key="4">
    <source>
        <dbReference type="ARBA" id="ARBA00022729"/>
    </source>
</evidence>
<comment type="similarity">
    <text evidence="1 6">Belongs to the peptidase S46 family.</text>
</comment>
<evidence type="ECO:0000256" key="1">
    <source>
        <dbReference type="ARBA" id="ARBA00010491"/>
    </source>
</evidence>
<proteinExistence type="inferred from homology"/>
<keyword evidence="3 6" id="KW-0645">Protease</keyword>
<keyword evidence="5 6" id="KW-0378">Hydrolase</keyword>
<dbReference type="EC" id="3.4.14.-" evidence="6"/>
<reference evidence="8" key="1">
    <citation type="submission" date="2023-09" db="EMBL/GenBank/DDBJ databases">
        <authorList>
            <person name="Li S."/>
            <person name="Li X."/>
            <person name="Zhang C."/>
            <person name="Zhao Z."/>
        </authorList>
    </citation>
    <scope>NUCLEOTIDE SEQUENCE [LARGE SCALE GENOMIC DNA]</scope>
    <source>
        <strain evidence="8">SQ345</strain>
    </source>
</reference>
<sequence>MKKLSSLLLCAITAVSSISVADEGMWQPHQLPSIAKELTAAGLELNPTDLTNLTEFPMGAIVSLGGCTASFVSDQALVVSNHHCVYGSVQYNSTEENNLLKDGFLAKSFAEELPAAPGQRIYVTEEITEVTPLIKAGITTAMKGDERYKFIDTNSKKLVGECEQDKNYRCSVVNFHGGLEYYLFKQLMIRDVRLVHAPASSVGKYGGDIDNWMWPRHTGDYGFYRAYVGKDGQPADYSLDNVPYQPKHHLKVNKASVDEDDYIMVLGYPGRTNRYRVASEVEHQFTWAYPVAKSYREEIINLIHENSEVGSDKRIKYQNELASLANYAKNYGSLIESYNKGTTLERKQQLEAQLSAWINSNPTRKAQYGSALSGLNKLVNDSQEFAPRSYVLSYMARSKLLTTANKLHRLAIEKAKPDLERQRGYQERDMDRFAQSMTTINRRLDVDIDQKILAHMLTHYAALPKKQRIEELDQFFGLENGLNETELNNKLDAIYQTTKLADEATRLAWMNKSVEEFNNSNDPFIQLAVNTFKARKAIEDSSKELAGNLQAYRPKFMEALIAYNKSKNIPVYADANSTLRVTYGNVKGYSPKDGITATPFTTVEGIVAKDTGAFPFDAPKKQLDLINKRQYGSYTKDDLNTVPVNFLGTLDITGGNSGSPTLNSKAEFVGLVFDGVYESIIGGWDYDAKLNRSIHVDVRYMLWVMEHIDGATNLIDEMDIVEMSATSEINTTVAE</sequence>
<keyword evidence="2 6" id="KW-0031">Aminopeptidase</keyword>
<protein>
    <recommendedName>
        <fullName evidence="6">Dipeptidyl-peptidase</fullName>
        <ecNumber evidence="6">3.4.14.-</ecNumber>
    </recommendedName>
</protein>
<dbReference type="PANTHER" id="PTHR38469">
    <property type="entry name" value="PERIPLASMIC PEPTIDASE SUBFAMILY S1B"/>
    <property type="match status" value="1"/>
</dbReference>
<keyword evidence="4 6" id="KW-0732">Signal</keyword>
<accession>A0ABY9TMU8</accession>
<comment type="function">
    <text evidence="6">Catalyzes the removal of dipeptides from the N-terminus of oligopeptides.</text>
</comment>
<feature type="chain" id="PRO_5045006480" description="Dipeptidyl-peptidase" evidence="6">
    <location>
        <begin position="22"/>
        <end position="735"/>
    </location>
</feature>
<evidence type="ECO:0000256" key="5">
    <source>
        <dbReference type="ARBA" id="ARBA00022801"/>
    </source>
</evidence>
<dbReference type="SUPFAM" id="SSF50494">
    <property type="entry name" value="Trypsin-like serine proteases"/>
    <property type="match status" value="1"/>
</dbReference>
<evidence type="ECO:0000313" key="7">
    <source>
        <dbReference type="EMBL" id="WNC70087.1"/>
    </source>
</evidence>
<dbReference type="Proteomes" id="UP001248581">
    <property type="component" value="Chromosome"/>
</dbReference>
<evidence type="ECO:0000256" key="2">
    <source>
        <dbReference type="ARBA" id="ARBA00022438"/>
    </source>
</evidence>
<dbReference type="RefSeq" id="WP_348389228.1">
    <property type="nucleotide sequence ID" value="NZ_CP134146.1"/>
</dbReference>
<dbReference type="InterPro" id="IPR019500">
    <property type="entry name" value="Pep_S46"/>
</dbReference>
<keyword evidence="8" id="KW-1185">Reference proteome</keyword>
<dbReference type="PANTHER" id="PTHR38469:SF1">
    <property type="entry name" value="PERIPLASMIC PEPTIDASE SUBFAMILY S1B"/>
    <property type="match status" value="1"/>
</dbReference>
<dbReference type="EMBL" id="CP134146">
    <property type="protein sequence ID" value="WNC70087.1"/>
    <property type="molecule type" value="Genomic_DNA"/>
</dbReference>
<dbReference type="Pfam" id="PF10459">
    <property type="entry name" value="Peptidase_S46"/>
    <property type="match status" value="1"/>
</dbReference>
<name>A0ABY9TMU8_9GAMM</name>
<feature type="signal peptide" evidence="6">
    <location>
        <begin position="1"/>
        <end position="21"/>
    </location>
</feature>